<dbReference type="InterPro" id="IPR029062">
    <property type="entry name" value="Class_I_gatase-like"/>
</dbReference>
<dbReference type="InterPro" id="IPR028212">
    <property type="entry name" value="GHL6"/>
</dbReference>
<geneLocation type="plasmid" evidence="1 2">
    <name>pB</name>
</geneLocation>
<dbReference type="CDD" id="cd03143">
    <property type="entry name" value="A4_beta-galactosidase_middle_domain"/>
    <property type="match status" value="1"/>
</dbReference>
<dbReference type="InterPro" id="IPR017853">
    <property type="entry name" value="GH"/>
</dbReference>
<proteinExistence type="predicted"/>
<dbReference type="SUPFAM" id="SSF51445">
    <property type="entry name" value="(Trans)glycosidases"/>
    <property type="match status" value="1"/>
</dbReference>
<evidence type="ECO:0000313" key="2">
    <source>
        <dbReference type="Proteomes" id="UP001055460"/>
    </source>
</evidence>
<reference evidence="1" key="1">
    <citation type="submission" date="2022-06" db="EMBL/GenBank/DDBJ databases">
        <title>Physiological and biochemical characterization and genomic elucidation of a strain of the genus Ensifer adhaerens M8 that combines arsenic oxidation and chromium reduction.</title>
        <authorList>
            <person name="Li X."/>
            <person name="Yu c."/>
        </authorList>
    </citation>
    <scope>NUCLEOTIDE SEQUENCE</scope>
    <source>
        <strain evidence="1">M8</strain>
        <plasmid evidence="1">pB</plasmid>
    </source>
</reference>
<keyword evidence="1" id="KW-0614">Plasmid</keyword>
<accession>A0A9Q9DDG6</accession>
<dbReference type="EMBL" id="CP098809">
    <property type="protein sequence ID" value="USJ27713.1"/>
    <property type="molecule type" value="Genomic_DNA"/>
</dbReference>
<organism evidence="1 2">
    <name type="scientific">Ensifer adhaerens</name>
    <name type="common">Sinorhizobium morelense</name>
    <dbReference type="NCBI Taxonomy" id="106592"/>
    <lineage>
        <taxon>Bacteria</taxon>
        <taxon>Pseudomonadati</taxon>
        <taxon>Pseudomonadota</taxon>
        <taxon>Alphaproteobacteria</taxon>
        <taxon>Hyphomicrobiales</taxon>
        <taxon>Rhizobiaceae</taxon>
        <taxon>Sinorhizobium/Ensifer group</taxon>
        <taxon>Ensifer</taxon>
    </lineage>
</organism>
<protein>
    <recommendedName>
        <fullName evidence="3">Beta-galactosidase trimerisation domain-containing protein</fullName>
    </recommendedName>
</protein>
<evidence type="ECO:0008006" key="3">
    <source>
        <dbReference type="Google" id="ProtNLM"/>
    </source>
</evidence>
<dbReference type="Pfam" id="PF14871">
    <property type="entry name" value="GHL6"/>
    <property type="match status" value="1"/>
</dbReference>
<sequence length="686" mass="75599">MIEMETNADTTADTTSDRWWTRPYSNVQTNIQEIDATMDVEQALDFIEAQGADTWLLNVGGIASFYPTDLPFQTRVPFLGERPSGDLIGDAVAAASKRNVRVLARMDFSKVSTRIAHEHPDWLFKSPSGKAQIYNTLYTTCPCGDYYQHRSFDIIDEILGRYEIGGFFVNWFRFSEFDYSRNYHGVCHCEKCKTAFAAFAGDAEIPDTPQHPSYSLWLQFATGVLQGLVDRLAKHIEEKNPGVALIMSRRSPIIYYEANNGVGREPWHHATSEAVSVYRTGMPTSSILVNSTSFVDMPYRMAGEQPEHFAQYLLQAIARGGNPSTYLMGAPGRIPYTNLPVAREIQRFYQDNRAIYSDYRPGSTVALIRPDPLRKAEEGYVDSVSEFRGLYSMLKEKHIPFDVLAAEFIARIAGDGSLARYSTIILPDLGEVGMAAECLDDYVVRGGSLVLTGSSAVTSEGGIELSSAPAAMRASSPKSGIELWATYISDSAQPNASAFQYSGAIVPVFGKHASFVWKPSSRKSSHLLPQAPYGPPEKCYGHISSGEPGAVRMSSGEGVVVQIPWTVGRTYHEFGTTAIRDYFLSTIDDLVKARVSANLPEQVEVIVGQVDGGEVIHVINQTGARRRTFGPHVRIAGGSLRVRDGSGSPKLLVSQRPPETKREGDDLIIELPPVELFEVIFVPTSP</sequence>
<dbReference type="Gene3D" id="3.40.50.880">
    <property type="match status" value="1"/>
</dbReference>
<dbReference type="RefSeq" id="WP_252161254.1">
    <property type="nucleotide sequence ID" value="NZ_CP098809.1"/>
</dbReference>
<dbReference type="AlphaFoldDB" id="A0A9Q9DDG6"/>
<evidence type="ECO:0000313" key="1">
    <source>
        <dbReference type="EMBL" id="USJ27713.1"/>
    </source>
</evidence>
<dbReference type="Gene3D" id="3.20.20.80">
    <property type="entry name" value="Glycosidases"/>
    <property type="match status" value="1"/>
</dbReference>
<name>A0A9Q9DDG6_ENSAD</name>
<dbReference type="Proteomes" id="UP001055460">
    <property type="component" value="Plasmid pB"/>
</dbReference>
<gene>
    <name evidence="1" type="ORF">NE863_27775</name>
</gene>